<dbReference type="InterPro" id="IPR045061">
    <property type="entry name" value="FtsZ/CetZ"/>
</dbReference>
<dbReference type="PANTHER" id="PTHR30314">
    <property type="entry name" value="CELL DIVISION PROTEIN FTSZ-RELATED"/>
    <property type="match status" value="1"/>
</dbReference>
<name>A0A0A7LHS6_9ARCH</name>
<dbReference type="Proteomes" id="UP000030787">
    <property type="component" value="Chromosome"/>
</dbReference>
<dbReference type="PANTHER" id="PTHR30314:SF3">
    <property type="entry name" value="MITOCHONDRIAL DIVISION PROTEIN FSZA"/>
    <property type="match status" value="1"/>
</dbReference>
<feature type="domain" description="Tubulin/FtsZ GTPase" evidence="3">
    <location>
        <begin position="6"/>
        <end position="187"/>
    </location>
</feature>
<dbReference type="PRINTS" id="PR00423">
    <property type="entry name" value="CELLDVISFTSZ"/>
</dbReference>
<dbReference type="GeneID" id="25399479"/>
<dbReference type="Pfam" id="PF00091">
    <property type="entry name" value="Tubulin"/>
    <property type="match status" value="1"/>
</dbReference>
<dbReference type="STRING" id="1577791.Mpt1_c11940"/>
<dbReference type="GO" id="GO:0005525">
    <property type="term" value="F:GTP binding"/>
    <property type="evidence" value="ECO:0007669"/>
    <property type="project" value="UniProtKB-KW"/>
</dbReference>
<dbReference type="GO" id="GO:0032153">
    <property type="term" value="C:cell division site"/>
    <property type="evidence" value="ECO:0007669"/>
    <property type="project" value="TreeGrafter"/>
</dbReference>
<reference evidence="4 5" key="1">
    <citation type="journal article" date="2014" name="Appl. Environ. Microbiol.">
        <title>Comparative Genome Analysis of 'Candidatus Methanoplasma termitum' Indicates a New Mode of Energy Metabolism in the Seventh Order of Methanogens.</title>
        <authorList>
            <person name="Lang K."/>
            <person name="Schuldes J."/>
            <person name="Klingl A."/>
            <person name="Poehlein A."/>
            <person name="Daniel R."/>
            <person name="Brune A."/>
        </authorList>
    </citation>
    <scope>NUCLEOTIDE SEQUENCE [LARGE SCALE GENOMIC DNA]</scope>
    <source>
        <strain evidence="5">Mpt1</strain>
    </source>
</reference>
<sequence>MILAGRTLVIGSGGAGQRIVSMIPGERNIAVVTINTGDHGSTISMADGSGVDGCRGDMNLGWALANDYKGEISRSLSGYANIIVTAGLGGGTGSGTIPVIEECAKDIGARLISVVSIPMPFEGVRRDNAMSQMKKIIQISDRTIIFDIGKMPQRGGGSLTINEAISLADEMMKEAIVRICEMLDGPFFSTLSERVYTIAFRSSKDPVKGVLAAMDEHLFDADPNYGKIIVTSDAKISRADKEAISKTIGDKTGIIPEIVSGNHGDDHRVLLFIPISYLSLLS</sequence>
<dbReference type="EMBL" id="CP010070">
    <property type="protein sequence ID" value="AIZ57056.1"/>
    <property type="molecule type" value="Genomic_DNA"/>
</dbReference>
<dbReference type="GO" id="GO:0003924">
    <property type="term" value="F:GTPase activity"/>
    <property type="evidence" value="ECO:0007669"/>
    <property type="project" value="InterPro"/>
</dbReference>
<dbReference type="RefSeq" id="WP_052399317.1">
    <property type="nucleotide sequence ID" value="NZ_CP010070.1"/>
</dbReference>
<dbReference type="HOGENOM" id="CLU_999727_0_0_2"/>
<protein>
    <submittedName>
        <fullName evidence="4">FtsZ12 protein</fullName>
    </submittedName>
</protein>
<dbReference type="AlphaFoldDB" id="A0A0A7LHS6"/>
<keyword evidence="2" id="KW-0342">GTP-binding</keyword>
<gene>
    <name evidence="4" type="primary">ftsZ12</name>
    <name evidence="4" type="ORF">Mpt1_c11940</name>
</gene>
<dbReference type="GO" id="GO:0051301">
    <property type="term" value="P:cell division"/>
    <property type="evidence" value="ECO:0007669"/>
    <property type="project" value="TreeGrafter"/>
</dbReference>
<evidence type="ECO:0000313" key="5">
    <source>
        <dbReference type="Proteomes" id="UP000030787"/>
    </source>
</evidence>
<dbReference type="KEGG" id="mear:Mpt1_c11940"/>
<proteinExistence type="predicted"/>
<dbReference type="GO" id="GO:0005737">
    <property type="term" value="C:cytoplasm"/>
    <property type="evidence" value="ECO:0007669"/>
    <property type="project" value="TreeGrafter"/>
</dbReference>
<evidence type="ECO:0000313" key="4">
    <source>
        <dbReference type="EMBL" id="AIZ57056.1"/>
    </source>
</evidence>
<dbReference type="InterPro" id="IPR036525">
    <property type="entry name" value="Tubulin/FtsZ_GTPase_sf"/>
</dbReference>
<evidence type="ECO:0000256" key="1">
    <source>
        <dbReference type="ARBA" id="ARBA00022741"/>
    </source>
</evidence>
<evidence type="ECO:0000256" key="2">
    <source>
        <dbReference type="ARBA" id="ARBA00023134"/>
    </source>
</evidence>
<dbReference type="Gene3D" id="3.40.50.1440">
    <property type="entry name" value="Tubulin/FtsZ, GTPase domain"/>
    <property type="match status" value="1"/>
</dbReference>
<dbReference type="SUPFAM" id="SSF52490">
    <property type="entry name" value="Tubulin nucleotide-binding domain-like"/>
    <property type="match status" value="1"/>
</dbReference>
<organism evidence="4 5">
    <name type="scientific">Candidatus Methanoplasma termitum</name>
    <dbReference type="NCBI Taxonomy" id="1577791"/>
    <lineage>
        <taxon>Archaea</taxon>
        <taxon>Methanobacteriati</taxon>
        <taxon>Thermoplasmatota</taxon>
        <taxon>Thermoplasmata</taxon>
        <taxon>Methanomassiliicoccales</taxon>
        <taxon>Methanomassiliicoccaceae</taxon>
        <taxon>Candidatus Methanoplasma</taxon>
    </lineage>
</organism>
<evidence type="ECO:0000259" key="3">
    <source>
        <dbReference type="SMART" id="SM00864"/>
    </source>
</evidence>
<keyword evidence="5" id="KW-1185">Reference proteome</keyword>
<keyword evidence="1" id="KW-0547">Nucleotide-binding</keyword>
<dbReference type="InterPro" id="IPR003008">
    <property type="entry name" value="Tubulin_FtsZ_GTPase"/>
</dbReference>
<accession>A0A0A7LHS6</accession>
<dbReference type="SMART" id="SM00864">
    <property type="entry name" value="Tubulin"/>
    <property type="match status" value="1"/>
</dbReference>